<reference evidence="1 2" key="1">
    <citation type="journal article" date="2019" name="Int. J. Syst. Evol. Microbiol.">
        <title>Rufibacter sediminis sp. nov., isolated from freshwater lake sediment.</title>
        <authorList>
            <person name="Qu J.H."/>
            <person name="Zhang L.J."/>
            <person name="Fu Y.H."/>
            <person name="Li H.F."/>
        </authorList>
    </citation>
    <scope>NUCLEOTIDE SEQUENCE [LARGE SCALE GENOMIC DNA]</scope>
    <source>
        <strain evidence="1 2">H-1</strain>
    </source>
</reference>
<protein>
    <recommendedName>
        <fullName evidence="3">Carboxypeptidase-like regulatory domain-containing protein</fullName>
    </recommendedName>
</protein>
<evidence type="ECO:0000313" key="2">
    <source>
        <dbReference type="Proteomes" id="UP000659698"/>
    </source>
</evidence>
<sequence>MPHNRLTVTIPQPCHEDWTSMAPEFQGRFCQNCQKTVVDFTAMTDAEVIAWLTKQSGNGCGRFRDDQLNREFRTKASSKKKWTLPALILGLATWLTARPTAAQQIQQRSTEIELLPTPRLLLSPTVPAQDSTSIRGNILAGTSAIIRLNDSVETMADALGNFHLPFSKTIPLEKQWLVISAIGYQTQRFCLSELENLQAIRVALLTEKAVHNEFQGVLGGISVSGLPVKDNSFPKNVFYRIEDFFR</sequence>
<accession>A0ABR6VRX3</accession>
<organism evidence="1 2">
    <name type="scientific">Rufibacter sediminis</name>
    <dbReference type="NCBI Taxonomy" id="2762756"/>
    <lineage>
        <taxon>Bacteria</taxon>
        <taxon>Pseudomonadati</taxon>
        <taxon>Bacteroidota</taxon>
        <taxon>Cytophagia</taxon>
        <taxon>Cytophagales</taxon>
        <taxon>Hymenobacteraceae</taxon>
        <taxon>Rufibacter</taxon>
    </lineage>
</organism>
<dbReference type="EMBL" id="JACOAF010000020">
    <property type="protein sequence ID" value="MBC3539649.1"/>
    <property type="molecule type" value="Genomic_DNA"/>
</dbReference>
<dbReference type="Proteomes" id="UP000659698">
    <property type="component" value="Unassembled WGS sequence"/>
</dbReference>
<proteinExistence type="predicted"/>
<gene>
    <name evidence="1" type="ORF">H7U12_08140</name>
</gene>
<evidence type="ECO:0000313" key="1">
    <source>
        <dbReference type="EMBL" id="MBC3539649.1"/>
    </source>
</evidence>
<name>A0ABR6VRX3_9BACT</name>
<comment type="caution">
    <text evidence="1">The sequence shown here is derived from an EMBL/GenBank/DDBJ whole genome shotgun (WGS) entry which is preliminary data.</text>
</comment>
<keyword evidence="2" id="KW-1185">Reference proteome</keyword>
<dbReference type="RefSeq" id="WP_186635705.1">
    <property type="nucleotide sequence ID" value="NZ_JACOAF010000020.1"/>
</dbReference>
<evidence type="ECO:0008006" key="3">
    <source>
        <dbReference type="Google" id="ProtNLM"/>
    </source>
</evidence>